<protein>
    <recommendedName>
        <fullName evidence="6">CobQ/CobB/MinD/ParA nucleotide binding domain-containing protein</fullName>
    </recommendedName>
</protein>
<feature type="region of interest" description="Disordered" evidence="3">
    <location>
        <begin position="1"/>
        <end position="58"/>
    </location>
</feature>
<dbReference type="RefSeq" id="WP_066602761.1">
    <property type="nucleotide sequence ID" value="NZ_CP014230.1"/>
</dbReference>
<name>A0A0X8JNJ2_9BACT</name>
<dbReference type="AlphaFoldDB" id="A0A0X8JNJ2"/>
<gene>
    <name evidence="4" type="ORF">AXF15_02310</name>
</gene>
<dbReference type="Proteomes" id="UP000063964">
    <property type="component" value="Chromosome"/>
</dbReference>
<dbReference type="Gene3D" id="3.40.50.300">
    <property type="entry name" value="P-loop containing nucleotide triphosphate hydrolases"/>
    <property type="match status" value="1"/>
</dbReference>
<dbReference type="GO" id="GO:0004713">
    <property type="term" value="F:protein tyrosine kinase activity"/>
    <property type="evidence" value="ECO:0007669"/>
    <property type="project" value="TreeGrafter"/>
</dbReference>
<dbReference type="InterPro" id="IPR027417">
    <property type="entry name" value="P-loop_NTPase"/>
</dbReference>
<dbReference type="OrthoDB" id="9812433at2"/>
<keyword evidence="1" id="KW-0547">Nucleotide-binding</keyword>
<feature type="compositionally biased region" description="Basic and acidic residues" evidence="3">
    <location>
        <begin position="1"/>
        <end position="30"/>
    </location>
</feature>
<dbReference type="InterPro" id="IPR005702">
    <property type="entry name" value="Wzc-like_C"/>
</dbReference>
<dbReference type="InterPro" id="IPR050445">
    <property type="entry name" value="Bact_polysacc_biosynth/exp"/>
</dbReference>
<dbReference type="CDD" id="cd05387">
    <property type="entry name" value="BY-kinase"/>
    <property type="match status" value="1"/>
</dbReference>
<reference evidence="5" key="1">
    <citation type="submission" date="2016-02" db="EMBL/GenBank/DDBJ databases">
        <authorList>
            <person name="Holder M.E."/>
            <person name="Ajami N.J."/>
            <person name="Petrosino J.F."/>
        </authorList>
    </citation>
    <scope>NUCLEOTIDE SEQUENCE [LARGE SCALE GENOMIC DNA]</scope>
    <source>
        <strain evidence="5">DSM 12838</strain>
    </source>
</reference>
<dbReference type="EMBL" id="CP014230">
    <property type="protein sequence ID" value="AMD92054.1"/>
    <property type="molecule type" value="Genomic_DNA"/>
</dbReference>
<dbReference type="GO" id="GO:0005886">
    <property type="term" value="C:plasma membrane"/>
    <property type="evidence" value="ECO:0007669"/>
    <property type="project" value="TreeGrafter"/>
</dbReference>
<evidence type="ECO:0008006" key="6">
    <source>
        <dbReference type="Google" id="ProtNLM"/>
    </source>
</evidence>
<feature type="compositionally biased region" description="Basic and acidic residues" evidence="3">
    <location>
        <begin position="47"/>
        <end position="58"/>
    </location>
</feature>
<keyword evidence="2" id="KW-0067">ATP-binding</keyword>
<evidence type="ECO:0000256" key="2">
    <source>
        <dbReference type="ARBA" id="ARBA00022840"/>
    </source>
</evidence>
<evidence type="ECO:0000256" key="3">
    <source>
        <dbReference type="SAM" id="MobiDB-lite"/>
    </source>
</evidence>
<evidence type="ECO:0000313" key="4">
    <source>
        <dbReference type="EMBL" id="AMD92054.1"/>
    </source>
</evidence>
<dbReference type="PANTHER" id="PTHR32309:SF13">
    <property type="entry name" value="FERRIC ENTEROBACTIN TRANSPORT PROTEIN FEPE"/>
    <property type="match status" value="1"/>
</dbReference>
<organism evidence="4 5">
    <name type="scientific">Desulfomicrobium orale DSM 12838</name>
    <dbReference type="NCBI Taxonomy" id="888061"/>
    <lineage>
        <taxon>Bacteria</taxon>
        <taxon>Pseudomonadati</taxon>
        <taxon>Thermodesulfobacteriota</taxon>
        <taxon>Desulfovibrionia</taxon>
        <taxon>Desulfovibrionales</taxon>
        <taxon>Desulfomicrobiaceae</taxon>
        <taxon>Desulfomicrobium</taxon>
    </lineage>
</organism>
<dbReference type="STRING" id="888061.AXF15_02310"/>
<evidence type="ECO:0000256" key="1">
    <source>
        <dbReference type="ARBA" id="ARBA00022741"/>
    </source>
</evidence>
<accession>A0A0X8JNJ2</accession>
<dbReference type="SUPFAM" id="SSF52540">
    <property type="entry name" value="P-loop containing nucleoside triphosphate hydrolases"/>
    <property type="match status" value="1"/>
</dbReference>
<sequence>MSKIMKALEKAEMAERRVNGKDGSLERSEENSFWFEGSPQSAPEYRPPSREHHEEPRVSVAVRYEKTSVEQACFHRMEERRLLGAHAPQELRDAFNVVRTQLLQQTRPKKLNTIMVTSPGRSEGKTTVATNLAITISRDASQTALLVDANLRWPGISCGLGMGNRPGLTDHLLRGIPLTQTLVNPGMEKLVVLPAGGSQDDSADILGSPAMERLVEEMKTRYPDRYVIFDCPHLLDIPDALVFAEYVDGIVLVVDEGKTDRNDLNTALKMLEGRNLLGVVLNNTSGTS</sequence>
<dbReference type="KEGG" id="doa:AXF15_02310"/>
<proteinExistence type="predicted"/>
<evidence type="ECO:0000313" key="5">
    <source>
        <dbReference type="Proteomes" id="UP000063964"/>
    </source>
</evidence>
<dbReference type="PANTHER" id="PTHR32309">
    <property type="entry name" value="TYROSINE-PROTEIN KINASE"/>
    <property type="match status" value="1"/>
</dbReference>
<keyword evidence="5" id="KW-1185">Reference proteome</keyword>